<dbReference type="AlphaFoldDB" id="A0A5C1A0U9"/>
<comment type="similarity">
    <text evidence="1 2">Belongs to the OprB family.</text>
</comment>
<accession>A0A5C1A0U9</accession>
<dbReference type="Pfam" id="PF04966">
    <property type="entry name" value="OprB"/>
    <property type="match status" value="1"/>
</dbReference>
<evidence type="ECO:0000313" key="3">
    <source>
        <dbReference type="EMBL" id="QEL10699.1"/>
    </source>
</evidence>
<dbReference type="KEGG" id="kuy:FY550_05870"/>
<protein>
    <submittedName>
        <fullName evidence="3">Carbohydrate porin</fullName>
    </submittedName>
</protein>
<dbReference type="PANTHER" id="PTHR37944:SF1">
    <property type="entry name" value="PORIN B"/>
    <property type="match status" value="1"/>
</dbReference>
<dbReference type="Gene3D" id="2.40.160.180">
    <property type="entry name" value="Carbohydrate-selective porin OprB"/>
    <property type="match status" value="1"/>
</dbReference>
<dbReference type="InterPro" id="IPR052932">
    <property type="entry name" value="OprB_Porin"/>
</dbReference>
<dbReference type="GO" id="GO:0015288">
    <property type="term" value="F:porin activity"/>
    <property type="evidence" value="ECO:0007669"/>
    <property type="project" value="InterPro"/>
</dbReference>
<dbReference type="PANTHER" id="PTHR37944">
    <property type="entry name" value="PORIN B"/>
    <property type="match status" value="1"/>
</dbReference>
<dbReference type="Proteomes" id="UP000322553">
    <property type="component" value="Chromosome"/>
</dbReference>
<dbReference type="GO" id="GO:0016020">
    <property type="term" value="C:membrane"/>
    <property type="evidence" value="ECO:0007669"/>
    <property type="project" value="InterPro"/>
</dbReference>
<evidence type="ECO:0000256" key="1">
    <source>
        <dbReference type="ARBA" id="ARBA00008769"/>
    </source>
</evidence>
<keyword evidence="4" id="KW-1185">Reference proteome</keyword>
<dbReference type="InterPro" id="IPR007049">
    <property type="entry name" value="Carb-sel_porin_OprB"/>
</dbReference>
<evidence type="ECO:0000313" key="4">
    <source>
        <dbReference type="Proteomes" id="UP000322553"/>
    </source>
</evidence>
<evidence type="ECO:0000256" key="2">
    <source>
        <dbReference type="RuleBase" id="RU363072"/>
    </source>
</evidence>
<dbReference type="GO" id="GO:0008643">
    <property type="term" value="P:carbohydrate transport"/>
    <property type="evidence" value="ECO:0007669"/>
    <property type="project" value="InterPro"/>
</dbReference>
<gene>
    <name evidence="3" type="ORF">FY550_05870</name>
</gene>
<organism evidence="3 4">
    <name type="scientific">Kushneria phosphatilytica</name>
    <dbReference type="NCBI Taxonomy" id="657387"/>
    <lineage>
        <taxon>Bacteria</taxon>
        <taxon>Pseudomonadati</taxon>
        <taxon>Pseudomonadota</taxon>
        <taxon>Gammaproteobacteria</taxon>
        <taxon>Oceanospirillales</taxon>
        <taxon>Halomonadaceae</taxon>
        <taxon>Kushneria</taxon>
    </lineage>
</organism>
<proteinExistence type="inferred from homology"/>
<dbReference type="EMBL" id="CP043420">
    <property type="protein sequence ID" value="QEL10699.1"/>
    <property type="molecule type" value="Genomic_DNA"/>
</dbReference>
<name>A0A5C1A0U9_9GAMM</name>
<reference evidence="3 4" key="1">
    <citation type="submission" date="2019-08" db="EMBL/GenBank/DDBJ databases">
        <title>Complete genome sequence of Kushneria sp. YCWA18, a halophilic phosphate-solubilizing bacterium isolated from Daqiao saltern in China.</title>
        <authorList>
            <person name="Du G.-X."/>
            <person name="Qu L.-Y."/>
        </authorList>
    </citation>
    <scope>NUCLEOTIDE SEQUENCE [LARGE SCALE GENOMIC DNA]</scope>
    <source>
        <strain evidence="3 4">YCWA18</strain>
    </source>
</reference>
<sequence length="505" mass="56034">MCIYLHPGMPLLRRAIPLMEAESRSMMARSFITVFLSYRLMAIVLGQRSKENGVSESCLNCWRGKTHVQGVDMKTYSKGCCGVLAIGMLAAGTQAHAASAFDPNGDYMFGDWGGARSNLADQGVTFNLKYISESAYNLDGGYRHDHTARYADQWTAGVNFDLDKLAGIPDAQFQITLTDRNGDNLTNDRLVNPNDGAISSVQEVYGRGNVVRLTQFWFKQKLDDGRFSYKLGRIPVGDDFAVYNSEFQNLYLGSGEPGNQNGGIWYNWPVSQWAAVGRWNPTDQYYAQLGVFNLNPQNTDPDRHLDIYHDDGTTGTLIPAEIGWTPKLGSEGLPGAYRLGGYYSTADATDYSADPADESTNDERYGLYYVIDQQVTARDGNINRGLSVFSLGGWNDDDSSYIQRYISGGLTYKGPFDARPQDEIGWGLAYAKVNDDYNDYQRAVARAGNTPLPSQGEEYDTELYYSIHLANWFKLRPNLQYVVHPGGNSDTDNAWVAGASVLATF</sequence>
<dbReference type="InterPro" id="IPR038673">
    <property type="entry name" value="OprB_sf"/>
</dbReference>